<gene>
    <name evidence="4" type="ORF">SAMN05660293_00789</name>
</gene>
<organism evidence="4 5">
    <name type="scientific">Dyadobacter psychrophilus</name>
    <dbReference type="NCBI Taxonomy" id="651661"/>
    <lineage>
        <taxon>Bacteria</taxon>
        <taxon>Pseudomonadati</taxon>
        <taxon>Bacteroidota</taxon>
        <taxon>Cytophagia</taxon>
        <taxon>Cytophagales</taxon>
        <taxon>Spirosomataceae</taxon>
        <taxon>Dyadobacter</taxon>
    </lineage>
</organism>
<dbReference type="CDD" id="cd03443">
    <property type="entry name" value="PaaI_thioesterase"/>
    <property type="match status" value="1"/>
</dbReference>
<dbReference type="Gene3D" id="3.10.129.10">
    <property type="entry name" value="Hotdog Thioesterase"/>
    <property type="match status" value="1"/>
</dbReference>
<evidence type="ECO:0000256" key="2">
    <source>
        <dbReference type="ARBA" id="ARBA00022801"/>
    </source>
</evidence>
<dbReference type="AlphaFoldDB" id="A0A1T5C010"/>
<sequence length="141" mass="15651">MFTRSITLDALHSFSQNTIANHLGIEFTEIGTDYITARMPVDKRTHQPFGILHGGASVVLAETLGSIASFLCLPDPEKQHAVGLEINANHLRPVKHGFVYGTVRSIHLGRTTHIWDIRITNEENKLVCISRLTVAIVNAER</sequence>
<reference evidence="5" key="1">
    <citation type="submission" date="2017-02" db="EMBL/GenBank/DDBJ databases">
        <authorList>
            <person name="Varghese N."/>
            <person name="Submissions S."/>
        </authorList>
    </citation>
    <scope>NUCLEOTIDE SEQUENCE [LARGE SCALE GENOMIC DNA]</scope>
    <source>
        <strain evidence="5">DSM 22270</strain>
    </source>
</reference>
<dbReference type="InterPro" id="IPR003736">
    <property type="entry name" value="PAAI_dom"/>
</dbReference>
<evidence type="ECO:0000256" key="1">
    <source>
        <dbReference type="ARBA" id="ARBA00008324"/>
    </source>
</evidence>
<feature type="domain" description="Thioesterase" evidence="3">
    <location>
        <begin position="49"/>
        <end position="128"/>
    </location>
</feature>
<dbReference type="Proteomes" id="UP000190897">
    <property type="component" value="Unassembled WGS sequence"/>
</dbReference>
<keyword evidence="5" id="KW-1185">Reference proteome</keyword>
<dbReference type="SUPFAM" id="SSF54637">
    <property type="entry name" value="Thioesterase/thiol ester dehydrase-isomerase"/>
    <property type="match status" value="1"/>
</dbReference>
<accession>A0A1T5C010</accession>
<proteinExistence type="inferred from homology"/>
<dbReference type="OrthoDB" id="9798208at2"/>
<dbReference type="GO" id="GO:0061522">
    <property type="term" value="F:1,4-dihydroxy-2-naphthoyl-CoA thioesterase activity"/>
    <property type="evidence" value="ECO:0007669"/>
    <property type="project" value="TreeGrafter"/>
</dbReference>
<evidence type="ECO:0000259" key="3">
    <source>
        <dbReference type="Pfam" id="PF03061"/>
    </source>
</evidence>
<dbReference type="Pfam" id="PF03061">
    <property type="entry name" value="4HBT"/>
    <property type="match status" value="1"/>
</dbReference>
<protein>
    <submittedName>
        <fullName evidence="4">1,4-dihydroxy-2-naphthoyl-CoA hydrolase</fullName>
    </submittedName>
</protein>
<dbReference type="EMBL" id="FUZA01000001">
    <property type="protein sequence ID" value="SKB52962.1"/>
    <property type="molecule type" value="Genomic_DNA"/>
</dbReference>
<dbReference type="RefSeq" id="WP_082213330.1">
    <property type="nucleotide sequence ID" value="NZ_FUZA01000001.1"/>
</dbReference>
<dbReference type="PANTHER" id="PTHR43240:SF5">
    <property type="entry name" value="1,4-DIHYDROXY-2-NAPHTHOYL-COA THIOESTERASE 1"/>
    <property type="match status" value="1"/>
</dbReference>
<dbReference type="PANTHER" id="PTHR43240">
    <property type="entry name" value="1,4-DIHYDROXY-2-NAPHTHOYL-COA THIOESTERASE 1"/>
    <property type="match status" value="1"/>
</dbReference>
<dbReference type="InterPro" id="IPR029069">
    <property type="entry name" value="HotDog_dom_sf"/>
</dbReference>
<dbReference type="NCBIfam" id="TIGR00369">
    <property type="entry name" value="unchar_dom_1"/>
    <property type="match status" value="1"/>
</dbReference>
<name>A0A1T5C010_9BACT</name>
<dbReference type="InterPro" id="IPR006683">
    <property type="entry name" value="Thioestr_dom"/>
</dbReference>
<keyword evidence="2 4" id="KW-0378">Hydrolase</keyword>
<comment type="similarity">
    <text evidence="1">Belongs to the thioesterase PaaI family.</text>
</comment>
<evidence type="ECO:0000313" key="4">
    <source>
        <dbReference type="EMBL" id="SKB52962.1"/>
    </source>
</evidence>
<evidence type="ECO:0000313" key="5">
    <source>
        <dbReference type="Proteomes" id="UP000190897"/>
    </source>
</evidence>
<dbReference type="STRING" id="651661.SAMN05660293_00789"/>
<dbReference type="GO" id="GO:0005829">
    <property type="term" value="C:cytosol"/>
    <property type="evidence" value="ECO:0007669"/>
    <property type="project" value="TreeGrafter"/>
</dbReference>